<keyword evidence="2" id="KW-0393">Immunoglobulin domain</keyword>
<dbReference type="STRING" id="6412.T1EIN9"/>
<dbReference type="Gene3D" id="2.60.40.10">
    <property type="entry name" value="Immunoglobulins"/>
    <property type="match status" value="1"/>
</dbReference>
<reference evidence="4 6" key="2">
    <citation type="journal article" date="2013" name="Nature">
        <title>Insights into bilaterian evolution from three spiralian genomes.</title>
        <authorList>
            <person name="Simakov O."/>
            <person name="Marletaz F."/>
            <person name="Cho S.J."/>
            <person name="Edsinger-Gonzales E."/>
            <person name="Havlak P."/>
            <person name="Hellsten U."/>
            <person name="Kuo D.H."/>
            <person name="Larsson T."/>
            <person name="Lv J."/>
            <person name="Arendt D."/>
            <person name="Savage R."/>
            <person name="Osoegawa K."/>
            <person name="de Jong P."/>
            <person name="Grimwood J."/>
            <person name="Chapman J.A."/>
            <person name="Shapiro H."/>
            <person name="Aerts A."/>
            <person name="Otillar R.P."/>
            <person name="Terry A.Y."/>
            <person name="Boore J.L."/>
            <person name="Grigoriev I.V."/>
            <person name="Lindberg D.R."/>
            <person name="Seaver E.C."/>
            <person name="Weisblat D.A."/>
            <person name="Putnam N.H."/>
            <person name="Rokhsar D.S."/>
        </authorList>
    </citation>
    <scope>NUCLEOTIDE SEQUENCE</scope>
</reference>
<dbReference type="RefSeq" id="XP_009014205.1">
    <property type="nucleotide sequence ID" value="XM_009015957.1"/>
</dbReference>
<dbReference type="AlphaFoldDB" id="T1EIN9"/>
<reference evidence="6" key="1">
    <citation type="submission" date="2012-12" db="EMBL/GenBank/DDBJ databases">
        <authorList>
            <person name="Hellsten U."/>
            <person name="Grimwood J."/>
            <person name="Chapman J.A."/>
            <person name="Shapiro H."/>
            <person name="Aerts A."/>
            <person name="Otillar R.P."/>
            <person name="Terry A.Y."/>
            <person name="Boore J.L."/>
            <person name="Simakov O."/>
            <person name="Marletaz F."/>
            <person name="Cho S.-J."/>
            <person name="Edsinger-Gonzales E."/>
            <person name="Havlak P."/>
            <person name="Kuo D.-H."/>
            <person name="Larsson T."/>
            <person name="Lv J."/>
            <person name="Arendt D."/>
            <person name="Savage R."/>
            <person name="Osoegawa K."/>
            <person name="de Jong P."/>
            <person name="Lindberg D.R."/>
            <person name="Seaver E.C."/>
            <person name="Weisblat D.A."/>
            <person name="Putnam N.H."/>
            <person name="Grigoriev I.V."/>
            <person name="Rokhsar D.S."/>
        </authorList>
    </citation>
    <scope>NUCLEOTIDE SEQUENCE</scope>
</reference>
<dbReference type="InterPro" id="IPR007110">
    <property type="entry name" value="Ig-like_dom"/>
</dbReference>
<accession>T1EIN9</accession>
<dbReference type="Proteomes" id="UP000015101">
    <property type="component" value="Unassembled WGS sequence"/>
</dbReference>
<organism evidence="5 6">
    <name type="scientific">Helobdella robusta</name>
    <name type="common">Californian leech</name>
    <dbReference type="NCBI Taxonomy" id="6412"/>
    <lineage>
        <taxon>Eukaryota</taxon>
        <taxon>Metazoa</taxon>
        <taxon>Spiralia</taxon>
        <taxon>Lophotrochozoa</taxon>
        <taxon>Annelida</taxon>
        <taxon>Clitellata</taxon>
        <taxon>Hirudinea</taxon>
        <taxon>Rhynchobdellida</taxon>
        <taxon>Glossiphoniidae</taxon>
        <taxon>Helobdella</taxon>
    </lineage>
</organism>
<sequence>KLLTNVTVRDGEPARFECIISGNPRPTITWFHNHKIIKPSPEFLQFYDEFDNTCSLSIREVFPEDGGRYTVVAKNVTGLASS</sequence>
<name>T1EIN9_HELRO</name>
<dbReference type="PROSITE" id="PS50835">
    <property type="entry name" value="IG_LIKE"/>
    <property type="match status" value="1"/>
</dbReference>
<dbReference type="Pfam" id="PF07679">
    <property type="entry name" value="I-set"/>
    <property type="match status" value="1"/>
</dbReference>
<dbReference type="InterPro" id="IPR003598">
    <property type="entry name" value="Ig_sub2"/>
</dbReference>
<dbReference type="CTD" id="20196439"/>
<keyword evidence="6" id="KW-1185">Reference proteome</keyword>
<evidence type="ECO:0000313" key="5">
    <source>
        <dbReference type="EnsemblMetazoa" id="HelroP137837"/>
    </source>
</evidence>
<dbReference type="HOGENOM" id="CLU_145026_1_1_1"/>
<feature type="domain" description="Ig-like" evidence="3">
    <location>
        <begin position="1"/>
        <end position="82"/>
    </location>
</feature>
<dbReference type="InterPro" id="IPR036179">
    <property type="entry name" value="Ig-like_dom_sf"/>
</dbReference>
<proteinExistence type="inferred from homology"/>
<dbReference type="FunFam" id="2.60.40.10:FF:000080">
    <property type="entry name" value="Myosin light chain kinase, smooth muscle"/>
    <property type="match status" value="1"/>
</dbReference>
<reference evidence="5" key="3">
    <citation type="submission" date="2015-06" db="UniProtKB">
        <authorList>
            <consortium name="EnsemblMetazoa"/>
        </authorList>
    </citation>
    <scope>IDENTIFICATION</scope>
</reference>
<dbReference type="EnsemblMetazoa" id="HelroT137837">
    <property type="protein sequence ID" value="HelroP137837"/>
    <property type="gene ID" value="HelroG137837"/>
</dbReference>
<dbReference type="KEGG" id="hro:HELRODRAFT_137837"/>
<dbReference type="EMBL" id="KB096183">
    <property type="protein sequence ID" value="ESO07594.1"/>
    <property type="molecule type" value="Genomic_DNA"/>
</dbReference>
<evidence type="ECO:0000256" key="1">
    <source>
        <dbReference type="ARBA" id="ARBA00006692"/>
    </source>
</evidence>
<comment type="similarity">
    <text evidence="1">Belongs to the protein kinase superfamily. CAMK Ser/Thr protein kinase family.</text>
</comment>
<dbReference type="InterPro" id="IPR003599">
    <property type="entry name" value="Ig_sub"/>
</dbReference>
<gene>
    <name evidence="5" type="primary">20196439</name>
    <name evidence="4" type="ORF">HELRODRAFT_137837</name>
</gene>
<evidence type="ECO:0000313" key="6">
    <source>
        <dbReference type="Proteomes" id="UP000015101"/>
    </source>
</evidence>
<dbReference type="InParanoid" id="T1EIN9"/>
<dbReference type="OrthoDB" id="6156543at2759"/>
<dbReference type="GeneID" id="20196439"/>
<dbReference type="PANTHER" id="PTHR47633">
    <property type="entry name" value="IMMUNOGLOBULIN"/>
    <property type="match status" value="1"/>
</dbReference>
<evidence type="ECO:0000256" key="2">
    <source>
        <dbReference type="ARBA" id="ARBA00023319"/>
    </source>
</evidence>
<dbReference type="SMART" id="SM00409">
    <property type="entry name" value="IG"/>
    <property type="match status" value="1"/>
</dbReference>
<dbReference type="PANTHER" id="PTHR47633:SF4">
    <property type="entry name" value="MYOPALLADIN ISOFORM X1"/>
    <property type="match status" value="1"/>
</dbReference>
<protein>
    <recommendedName>
        <fullName evidence="3">Ig-like domain-containing protein</fullName>
    </recommendedName>
</protein>
<dbReference type="SMART" id="SM00408">
    <property type="entry name" value="IGc2"/>
    <property type="match status" value="1"/>
</dbReference>
<evidence type="ECO:0000313" key="4">
    <source>
        <dbReference type="EMBL" id="ESO07594.1"/>
    </source>
</evidence>
<dbReference type="EMBL" id="AMQM01003481">
    <property type="status" value="NOT_ANNOTATED_CDS"/>
    <property type="molecule type" value="Genomic_DNA"/>
</dbReference>
<dbReference type="InterPro" id="IPR013098">
    <property type="entry name" value="Ig_I-set"/>
</dbReference>
<dbReference type="SUPFAM" id="SSF48726">
    <property type="entry name" value="Immunoglobulin"/>
    <property type="match status" value="1"/>
</dbReference>
<evidence type="ECO:0000259" key="3">
    <source>
        <dbReference type="PROSITE" id="PS50835"/>
    </source>
</evidence>
<dbReference type="InterPro" id="IPR013783">
    <property type="entry name" value="Ig-like_fold"/>
</dbReference>